<dbReference type="Proteomes" id="UP000046395">
    <property type="component" value="Unassembled WGS sequence"/>
</dbReference>
<accession>A0A5S6QC67</accession>
<dbReference type="WBParaSite" id="TMUE_1000004931.1">
    <property type="protein sequence ID" value="TMUE_1000004931.1"/>
    <property type="gene ID" value="WBGene00299157"/>
</dbReference>
<reference evidence="2" key="1">
    <citation type="submission" date="2019-12" db="UniProtKB">
        <authorList>
            <consortium name="WormBaseParasite"/>
        </authorList>
    </citation>
    <scope>IDENTIFICATION</scope>
</reference>
<protein>
    <submittedName>
        <fullName evidence="2">Uncharacterized protein</fullName>
    </submittedName>
</protein>
<organism evidence="1 2">
    <name type="scientific">Trichuris muris</name>
    <name type="common">Mouse whipworm</name>
    <dbReference type="NCBI Taxonomy" id="70415"/>
    <lineage>
        <taxon>Eukaryota</taxon>
        <taxon>Metazoa</taxon>
        <taxon>Ecdysozoa</taxon>
        <taxon>Nematoda</taxon>
        <taxon>Enoplea</taxon>
        <taxon>Dorylaimia</taxon>
        <taxon>Trichinellida</taxon>
        <taxon>Trichuridae</taxon>
        <taxon>Trichuris</taxon>
    </lineage>
</organism>
<keyword evidence="1" id="KW-1185">Reference proteome</keyword>
<dbReference type="AlphaFoldDB" id="A0A5S6QC67"/>
<proteinExistence type="predicted"/>
<evidence type="ECO:0000313" key="2">
    <source>
        <dbReference type="WBParaSite" id="TMUE_1000004931.1"/>
    </source>
</evidence>
<sequence>MSINDLEACQRFAEVVRFLQDRGLFHAERTCVCGNAMKFCERNSRHGPRWRCNKAIFRKEVPARRGTWFAAHKMELNKVLVFVYSWSRGYTDNGILSPPIVGPFCNWYGKDGDALRFTSHNVIDKCTKESTNCNTQRTRKGDTQNTVY</sequence>
<name>A0A5S6QC67_TRIMR</name>
<evidence type="ECO:0000313" key="1">
    <source>
        <dbReference type="Proteomes" id="UP000046395"/>
    </source>
</evidence>